<name>A0A8H5FPZ2_9AGAR</name>
<feature type="compositionally biased region" description="Low complexity" evidence="1">
    <location>
        <begin position="73"/>
        <end position="84"/>
    </location>
</feature>
<proteinExistence type="predicted"/>
<keyword evidence="3" id="KW-1185">Reference proteome</keyword>
<accession>A0A8H5FPZ2</accession>
<reference evidence="2 3" key="1">
    <citation type="journal article" date="2020" name="ISME J.">
        <title>Uncovering the hidden diversity of litter-decomposition mechanisms in mushroom-forming fungi.</title>
        <authorList>
            <person name="Floudas D."/>
            <person name="Bentzer J."/>
            <person name="Ahren D."/>
            <person name="Johansson T."/>
            <person name="Persson P."/>
            <person name="Tunlid A."/>
        </authorList>
    </citation>
    <scope>NUCLEOTIDE SEQUENCE [LARGE SCALE GENOMIC DNA]</scope>
    <source>
        <strain evidence="2 3">CBS 291.85</strain>
    </source>
</reference>
<feature type="region of interest" description="Disordered" evidence="1">
    <location>
        <begin position="57"/>
        <end position="84"/>
    </location>
</feature>
<organism evidence="2 3">
    <name type="scientific">Tetrapyrgos nigripes</name>
    <dbReference type="NCBI Taxonomy" id="182062"/>
    <lineage>
        <taxon>Eukaryota</taxon>
        <taxon>Fungi</taxon>
        <taxon>Dikarya</taxon>
        <taxon>Basidiomycota</taxon>
        <taxon>Agaricomycotina</taxon>
        <taxon>Agaricomycetes</taxon>
        <taxon>Agaricomycetidae</taxon>
        <taxon>Agaricales</taxon>
        <taxon>Marasmiineae</taxon>
        <taxon>Marasmiaceae</taxon>
        <taxon>Tetrapyrgos</taxon>
    </lineage>
</organism>
<evidence type="ECO:0000313" key="2">
    <source>
        <dbReference type="EMBL" id="KAF5344532.1"/>
    </source>
</evidence>
<protein>
    <submittedName>
        <fullName evidence="2">Uncharacterized protein</fullName>
    </submittedName>
</protein>
<comment type="caution">
    <text evidence="2">The sequence shown here is derived from an EMBL/GenBank/DDBJ whole genome shotgun (WGS) entry which is preliminary data.</text>
</comment>
<feature type="compositionally biased region" description="Low complexity" evidence="1">
    <location>
        <begin position="342"/>
        <end position="354"/>
    </location>
</feature>
<dbReference type="Proteomes" id="UP000559256">
    <property type="component" value="Unassembled WGS sequence"/>
</dbReference>
<dbReference type="AlphaFoldDB" id="A0A8H5FPZ2"/>
<sequence length="439" mass="49431">MKDANDDELLLRFFPNQQTTHQSHVFRVNALNVDSSIPPPRPVPAGNTTSTLSFCMESGNPQVSRPRGRPRATTNVSLPLPTLPSVPSNAQDYTLLSQTQHYRPLLPSFSLPSPNTPFHPALNLPFQRTTPIPGISQDVETFPADLVEEDQLNLAVDIPVYPHIIPPSIDGPVEHPLPTPPTSVPGTSRAEFVHSLPALRKPKISNDARFQAAMEYLLDELKYESVVDFFYEYLEPLPPGSIDPFIARRKLKLQAFLGGRTRVKPIDLIQRMYYHQYSFPSRRCVDKEKERKAAFSPSEPPATIKYARCSISAWATQLVGEHVHREMEKAIHPAKPLDPDQDSGSDSNSNMDNPPFIPPRLVASANERTKAKGVQLVTKELLMSFRISDRVRFFQKTLPVAWYLTECMAGRRENNKVMKGKRRPLTVVSIFLSIQRIDT</sequence>
<feature type="region of interest" description="Disordered" evidence="1">
    <location>
        <begin position="331"/>
        <end position="360"/>
    </location>
</feature>
<evidence type="ECO:0000256" key="1">
    <source>
        <dbReference type="SAM" id="MobiDB-lite"/>
    </source>
</evidence>
<dbReference type="EMBL" id="JAACJM010000123">
    <property type="protein sequence ID" value="KAF5344532.1"/>
    <property type="molecule type" value="Genomic_DNA"/>
</dbReference>
<evidence type="ECO:0000313" key="3">
    <source>
        <dbReference type="Proteomes" id="UP000559256"/>
    </source>
</evidence>
<gene>
    <name evidence="2" type="ORF">D9758_016474</name>
</gene>
<dbReference type="OrthoDB" id="3021788at2759"/>